<evidence type="ECO:0008006" key="4">
    <source>
        <dbReference type="Google" id="ProtNLM"/>
    </source>
</evidence>
<evidence type="ECO:0000313" key="2">
    <source>
        <dbReference type="EMBL" id="MCW3783865.1"/>
    </source>
</evidence>
<feature type="transmembrane region" description="Helical" evidence="1">
    <location>
        <begin position="145"/>
        <end position="170"/>
    </location>
</feature>
<comment type="caution">
    <text evidence="2">The sequence shown here is derived from an EMBL/GenBank/DDBJ whole genome shotgun (WGS) entry which is preliminary data.</text>
</comment>
<feature type="transmembrane region" description="Helical" evidence="1">
    <location>
        <begin position="29"/>
        <end position="46"/>
    </location>
</feature>
<gene>
    <name evidence="2" type="ORF">OM960_20205</name>
</gene>
<keyword evidence="1" id="KW-1133">Transmembrane helix</keyword>
<feature type="transmembrane region" description="Helical" evidence="1">
    <location>
        <begin position="51"/>
        <end position="70"/>
    </location>
</feature>
<dbReference type="EMBL" id="JAPDOG010000026">
    <property type="protein sequence ID" value="MCW3783865.1"/>
    <property type="molecule type" value="Genomic_DNA"/>
</dbReference>
<feature type="transmembrane region" description="Helical" evidence="1">
    <location>
        <begin position="76"/>
        <end position="95"/>
    </location>
</feature>
<reference evidence="2 3" key="1">
    <citation type="submission" date="2022-10" db="EMBL/GenBank/DDBJ databases">
        <title>Defluviimonas sp. CAU 1641 isolated from mud.</title>
        <authorList>
            <person name="Kim W."/>
        </authorList>
    </citation>
    <scope>NUCLEOTIDE SEQUENCE [LARGE SCALE GENOMIC DNA]</scope>
    <source>
        <strain evidence="2 3">CAU 1641</strain>
    </source>
</reference>
<sequence length="180" mass="19127">MAYVLAHGLTALLITPLQARLFPDITAFASLVYLPHGVRVLAIWLLKRGALLPLCLGAFLSELLFTPADVSLATDPVILASIAVGAASALLAFELMRGLGHDLYARPTFHVRWQWLLLAGAIASVINSIGQTVVFSGSIQPGDAAAVITTYAIGDLLGLIVSTLVLMFVFRWMRISSGGV</sequence>
<evidence type="ECO:0000313" key="3">
    <source>
        <dbReference type="Proteomes" id="UP001207582"/>
    </source>
</evidence>
<keyword evidence="1" id="KW-0472">Membrane</keyword>
<proteinExistence type="predicted"/>
<dbReference type="Proteomes" id="UP001207582">
    <property type="component" value="Unassembled WGS sequence"/>
</dbReference>
<organism evidence="2 3">
    <name type="scientific">Defluviimonas salinarum</name>
    <dbReference type="NCBI Taxonomy" id="2992147"/>
    <lineage>
        <taxon>Bacteria</taxon>
        <taxon>Pseudomonadati</taxon>
        <taxon>Pseudomonadota</taxon>
        <taxon>Alphaproteobacteria</taxon>
        <taxon>Rhodobacterales</taxon>
        <taxon>Paracoccaceae</taxon>
        <taxon>Albidovulum</taxon>
    </lineage>
</organism>
<dbReference type="RefSeq" id="WP_264773243.1">
    <property type="nucleotide sequence ID" value="NZ_JAPDOG010000026.1"/>
</dbReference>
<accession>A0ABT3J8V6</accession>
<protein>
    <recommendedName>
        <fullName evidence="4">MASE1 domain-containing protein</fullName>
    </recommendedName>
</protein>
<evidence type="ECO:0000256" key="1">
    <source>
        <dbReference type="SAM" id="Phobius"/>
    </source>
</evidence>
<feature type="transmembrane region" description="Helical" evidence="1">
    <location>
        <begin position="115"/>
        <end position="139"/>
    </location>
</feature>
<name>A0ABT3J8V6_9RHOB</name>
<keyword evidence="3" id="KW-1185">Reference proteome</keyword>
<keyword evidence="1" id="KW-0812">Transmembrane</keyword>